<evidence type="ECO:0000313" key="2">
    <source>
        <dbReference type="Proteomes" id="UP001152888"/>
    </source>
</evidence>
<dbReference type="Proteomes" id="UP001152888">
    <property type="component" value="Unassembled WGS sequence"/>
</dbReference>
<dbReference type="OrthoDB" id="6773637at2759"/>
<keyword evidence="2" id="KW-1185">Reference proteome</keyword>
<dbReference type="EMBL" id="CAKOFQ010006845">
    <property type="protein sequence ID" value="CAH1976220.1"/>
    <property type="molecule type" value="Genomic_DNA"/>
</dbReference>
<comment type="caution">
    <text evidence="1">The sequence shown here is derived from an EMBL/GenBank/DDBJ whole genome shotgun (WGS) entry which is preliminary data.</text>
</comment>
<accession>A0A9P0KQC9</accession>
<evidence type="ECO:0000313" key="1">
    <source>
        <dbReference type="EMBL" id="CAH1976220.1"/>
    </source>
</evidence>
<protein>
    <submittedName>
        <fullName evidence="1">Uncharacterized protein</fullName>
    </submittedName>
</protein>
<organism evidence="1 2">
    <name type="scientific">Acanthoscelides obtectus</name>
    <name type="common">Bean weevil</name>
    <name type="synonym">Bruchus obtectus</name>
    <dbReference type="NCBI Taxonomy" id="200917"/>
    <lineage>
        <taxon>Eukaryota</taxon>
        <taxon>Metazoa</taxon>
        <taxon>Ecdysozoa</taxon>
        <taxon>Arthropoda</taxon>
        <taxon>Hexapoda</taxon>
        <taxon>Insecta</taxon>
        <taxon>Pterygota</taxon>
        <taxon>Neoptera</taxon>
        <taxon>Endopterygota</taxon>
        <taxon>Coleoptera</taxon>
        <taxon>Polyphaga</taxon>
        <taxon>Cucujiformia</taxon>
        <taxon>Chrysomeloidea</taxon>
        <taxon>Chrysomelidae</taxon>
        <taxon>Bruchinae</taxon>
        <taxon>Bruchini</taxon>
        <taxon>Acanthoscelides</taxon>
    </lineage>
</organism>
<name>A0A9P0KQC9_ACAOB</name>
<proteinExistence type="predicted"/>
<feature type="non-terminal residue" evidence="1">
    <location>
        <position position="96"/>
    </location>
</feature>
<gene>
    <name evidence="1" type="ORF">ACAOBT_LOCUS12033</name>
</gene>
<sequence length="96" mass="10939">NKFDICAQTFLLEEEVNKTNELSLRTAAIKHSVGTGQGFFKSSRTKKISTYHDSKRLRHCLPQSQLTKNNTEITSEEKQADISSVHICEVPTMRKE</sequence>
<reference evidence="1" key="1">
    <citation type="submission" date="2022-03" db="EMBL/GenBank/DDBJ databases">
        <authorList>
            <person name="Sayadi A."/>
        </authorList>
    </citation>
    <scope>NUCLEOTIDE SEQUENCE</scope>
</reference>
<dbReference type="AlphaFoldDB" id="A0A9P0KQC9"/>